<dbReference type="PROSITE" id="PS50013">
    <property type="entry name" value="CHROMO_2"/>
    <property type="match status" value="1"/>
</dbReference>
<sequence>MAAHLTLQSALALTSHDQKTQPAISGGPRVRLSTPSKDTDHDPTKEYTIKHILATEMRIAPGDTRPTRHALIHWCYEDFTDALTWEPMPGAVAKWKPYWSLRWQYQEYKLVRVWAGRKVSALRRTARGVEYLVEWDEFPFVDYLTWEPEETITSTFPEGLQEYKKTGGMVAV</sequence>
<dbReference type="Pfam" id="PF00385">
    <property type="entry name" value="Chromo"/>
    <property type="match status" value="1"/>
</dbReference>
<dbReference type="InterPro" id="IPR023780">
    <property type="entry name" value="Chromo_domain"/>
</dbReference>
<dbReference type="KEGG" id="mbe:MBM_03233"/>
<dbReference type="Gene3D" id="2.40.50.40">
    <property type="match status" value="1"/>
</dbReference>
<evidence type="ECO:0000313" key="5">
    <source>
        <dbReference type="Proteomes" id="UP000006753"/>
    </source>
</evidence>
<dbReference type="InParanoid" id="K1WKQ0"/>
<proteinExistence type="predicted"/>
<gene>
    <name evidence="4" type="ORF">MBM_03233</name>
</gene>
<protein>
    <recommendedName>
        <fullName evidence="3">Chromo domain-containing protein</fullName>
    </recommendedName>
</protein>
<dbReference type="AlphaFoldDB" id="K1WKQ0"/>
<dbReference type="InterPro" id="IPR016197">
    <property type="entry name" value="Chromo-like_dom_sf"/>
</dbReference>
<evidence type="ECO:0000259" key="3">
    <source>
        <dbReference type="PROSITE" id="PS50013"/>
    </source>
</evidence>
<evidence type="ECO:0000256" key="1">
    <source>
        <dbReference type="ARBA" id="ARBA00011353"/>
    </source>
</evidence>
<dbReference type="HOGENOM" id="CLU_1555597_0_0_1"/>
<reference evidence="4 5" key="1">
    <citation type="journal article" date="2012" name="BMC Genomics">
        <title>Sequencing the genome of Marssonina brunnea reveals fungus-poplar co-evolution.</title>
        <authorList>
            <person name="Zhu S."/>
            <person name="Cao Y.-Z."/>
            <person name="Jiang C."/>
            <person name="Tan B.-Y."/>
            <person name="Wang Z."/>
            <person name="Feng S."/>
            <person name="Zhang L."/>
            <person name="Su X.-H."/>
            <person name="Brejova B."/>
            <person name="Vinar T."/>
            <person name="Xu M."/>
            <person name="Wang M.-X."/>
            <person name="Zhang S.-G."/>
            <person name="Huang M.-R."/>
            <person name="Wu R."/>
            <person name="Zhou Y."/>
        </authorList>
    </citation>
    <scope>NUCLEOTIDE SEQUENCE [LARGE SCALE GENOMIC DNA]</scope>
    <source>
        <strain evidence="4 5">MB_m1</strain>
    </source>
</reference>
<evidence type="ECO:0000256" key="2">
    <source>
        <dbReference type="SAM" id="MobiDB-lite"/>
    </source>
</evidence>
<dbReference type="EMBL" id="JH921433">
    <property type="protein sequence ID" value="EKD18240.1"/>
    <property type="molecule type" value="Genomic_DNA"/>
</dbReference>
<dbReference type="OrthoDB" id="433924at2759"/>
<dbReference type="Proteomes" id="UP000006753">
    <property type="component" value="Unassembled WGS sequence"/>
</dbReference>
<dbReference type="InterPro" id="IPR000953">
    <property type="entry name" value="Chromo/chromo_shadow_dom"/>
</dbReference>
<evidence type="ECO:0000313" key="4">
    <source>
        <dbReference type="EMBL" id="EKD18240.1"/>
    </source>
</evidence>
<comment type="subunit">
    <text evidence="1">Component of the NuA4 histone acetyltransferase complex.</text>
</comment>
<name>K1WKQ0_MARBU</name>
<accession>K1WKQ0</accession>
<feature type="domain" description="Chromo" evidence="3">
    <location>
        <begin position="114"/>
        <end position="165"/>
    </location>
</feature>
<keyword evidence="5" id="KW-1185">Reference proteome</keyword>
<organism evidence="4 5">
    <name type="scientific">Marssonina brunnea f. sp. multigermtubi (strain MB_m1)</name>
    <name type="common">Marssonina leaf spot fungus</name>
    <dbReference type="NCBI Taxonomy" id="1072389"/>
    <lineage>
        <taxon>Eukaryota</taxon>
        <taxon>Fungi</taxon>
        <taxon>Dikarya</taxon>
        <taxon>Ascomycota</taxon>
        <taxon>Pezizomycotina</taxon>
        <taxon>Leotiomycetes</taxon>
        <taxon>Helotiales</taxon>
        <taxon>Drepanopezizaceae</taxon>
        <taxon>Drepanopeziza</taxon>
    </lineage>
</organism>
<dbReference type="GO" id="GO:0006338">
    <property type="term" value="P:chromatin remodeling"/>
    <property type="evidence" value="ECO:0007669"/>
    <property type="project" value="UniProtKB-ARBA"/>
</dbReference>
<feature type="region of interest" description="Disordered" evidence="2">
    <location>
        <begin position="16"/>
        <end position="43"/>
    </location>
</feature>
<dbReference type="SUPFAM" id="SSF54160">
    <property type="entry name" value="Chromo domain-like"/>
    <property type="match status" value="1"/>
</dbReference>